<name>A0A5C6G074_9PLAN</name>
<organism evidence="2 3">
    <name type="scientific">Crateriforma conspicua</name>
    <dbReference type="NCBI Taxonomy" id="2527996"/>
    <lineage>
        <taxon>Bacteria</taxon>
        <taxon>Pseudomonadati</taxon>
        <taxon>Planctomycetota</taxon>
        <taxon>Planctomycetia</taxon>
        <taxon>Planctomycetales</taxon>
        <taxon>Planctomycetaceae</taxon>
        <taxon>Crateriforma</taxon>
    </lineage>
</organism>
<sequence>MVAINTQPTQAEPSPMNATPNAHPLITSKPTPTPSGSHGVAVDRLLAVWESADESTLAAIDERIAQLQRHVDGLRRMRKSIAGNVAKPNAKSGGKSSGAPRMTDRIADRIREAGATDIKTLAQELGVTSQAIGVSVRRSTMLTANSHGIVTLAKGA</sequence>
<comment type="caution">
    <text evidence="2">The sequence shown here is derived from an EMBL/GenBank/DDBJ whole genome shotgun (WGS) entry which is preliminary data.</text>
</comment>
<feature type="region of interest" description="Disordered" evidence="1">
    <location>
        <begin position="1"/>
        <end position="38"/>
    </location>
</feature>
<protein>
    <submittedName>
        <fullName evidence="2">Uncharacterized protein</fullName>
    </submittedName>
</protein>
<dbReference type="RefSeq" id="WP_231604633.1">
    <property type="nucleotide sequence ID" value="NZ_SJPZ01000001.1"/>
</dbReference>
<feature type="compositionally biased region" description="Polar residues" evidence="1">
    <location>
        <begin position="1"/>
        <end position="20"/>
    </location>
</feature>
<proteinExistence type="predicted"/>
<gene>
    <name evidence="2" type="ORF">V7x_28490</name>
</gene>
<evidence type="ECO:0000313" key="3">
    <source>
        <dbReference type="Proteomes" id="UP000316476"/>
    </source>
</evidence>
<feature type="region of interest" description="Disordered" evidence="1">
    <location>
        <begin position="80"/>
        <end position="102"/>
    </location>
</feature>
<dbReference type="AlphaFoldDB" id="A0A5C6G074"/>
<accession>A0A5C6G074</accession>
<reference evidence="2 3" key="1">
    <citation type="submission" date="2019-02" db="EMBL/GenBank/DDBJ databases">
        <title>Deep-cultivation of Planctomycetes and their phenomic and genomic characterization uncovers novel biology.</title>
        <authorList>
            <person name="Wiegand S."/>
            <person name="Jogler M."/>
            <person name="Boedeker C."/>
            <person name="Pinto D."/>
            <person name="Vollmers J."/>
            <person name="Rivas-Marin E."/>
            <person name="Kohn T."/>
            <person name="Peeters S.H."/>
            <person name="Heuer A."/>
            <person name="Rast P."/>
            <person name="Oberbeckmann S."/>
            <person name="Bunk B."/>
            <person name="Jeske O."/>
            <person name="Meyerdierks A."/>
            <person name="Storesund J.E."/>
            <person name="Kallscheuer N."/>
            <person name="Luecker S."/>
            <person name="Lage O.M."/>
            <person name="Pohl T."/>
            <person name="Merkel B.J."/>
            <person name="Hornburger P."/>
            <person name="Mueller R.-W."/>
            <person name="Bruemmer F."/>
            <person name="Labrenz M."/>
            <person name="Spormann A.M."/>
            <person name="Op Den Camp H."/>
            <person name="Overmann J."/>
            <person name="Amann R."/>
            <person name="Jetten M.S.M."/>
            <person name="Mascher T."/>
            <person name="Medema M.H."/>
            <person name="Devos D.P."/>
            <person name="Kaster A.-K."/>
            <person name="Ovreas L."/>
            <person name="Rohde M."/>
            <person name="Galperin M.Y."/>
            <person name="Jogler C."/>
        </authorList>
    </citation>
    <scope>NUCLEOTIDE SEQUENCE [LARGE SCALE GENOMIC DNA]</scope>
    <source>
        <strain evidence="2 3">V7</strain>
    </source>
</reference>
<evidence type="ECO:0000256" key="1">
    <source>
        <dbReference type="SAM" id="MobiDB-lite"/>
    </source>
</evidence>
<evidence type="ECO:0000313" key="2">
    <source>
        <dbReference type="EMBL" id="TWU67275.1"/>
    </source>
</evidence>
<dbReference type="Proteomes" id="UP000316476">
    <property type="component" value="Unassembled WGS sequence"/>
</dbReference>
<dbReference type="EMBL" id="SJPZ01000001">
    <property type="protein sequence ID" value="TWU67275.1"/>
    <property type="molecule type" value="Genomic_DNA"/>
</dbReference>